<organism evidence="2 3">
    <name type="scientific">Eumeta variegata</name>
    <name type="common">Bagworm moth</name>
    <name type="synonym">Eumeta japonica</name>
    <dbReference type="NCBI Taxonomy" id="151549"/>
    <lineage>
        <taxon>Eukaryota</taxon>
        <taxon>Metazoa</taxon>
        <taxon>Ecdysozoa</taxon>
        <taxon>Arthropoda</taxon>
        <taxon>Hexapoda</taxon>
        <taxon>Insecta</taxon>
        <taxon>Pterygota</taxon>
        <taxon>Neoptera</taxon>
        <taxon>Endopterygota</taxon>
        <taxon>Lepidoptera</taxon>
        <taxon>Glossata</taxon>
        <taxon>Ditrysia</taxon>
        <taxon>Tineoidea</taxon>
        <taxon>Psychidae</taxon>
        <taxon>Oiketicinae</taxon>
        <taxon>Eumeta</taxon>
    </lineage>
</organism>
<name>A0A4C1TLW1_EUMVA</name>
<dbReference type="EMBL" id="BGZK01005510">
    <property type="protein sequence ID" value="GBP14368.1"/>
    <property type="molecule type" value="Genomic_DNA"/>
</dbReference>
<evidence type="ECO:0000313" key="2">
    <source>
        <dbReference type="EMBL" id="GBP14368.1"/>
    </source>
</evidence>
<feature type="region of interest" description="Disordered" evidence="1">
    <location>
        <begin position="151"/>
        <end position="172"/>
    </location>
</feature>
<sequence>MLTSSADAPRTAVSYILKVRLEFFSFNLRALLTTQQVSSLFVSTHPVRESTRRASSEGVAGASARAQRESLLIYALPGCVIIGMGGGGRQRKGRNRSPVGRRRAQAVRGSGRGGGGRRAAGGVGSKSRAARPSRVCCERLLAVNARRIPSADKRRPVAVAAPAHPDPTPPTGPVHTYCLSGSRSSKAFYAFATRRPLIPAGLLLTHRGARAAAPAAAAGQGARPDKAYTQHTSIDFKTLSNTFGTGDSRFPGWRCPH</sequence>
<gene>
    <name evidence="2" type="ORF">EVAR_98824_1</name>
</gene>
<dbReference type="AlphaFoldDB" id="A0A4C1TLW1"/>
<keyword evidence="3" id="KW-1185">Reference proteome</keyword>
<evidence type="ECO:0000256" key="1">
    <source>
        <dbReference type="SAM" id="MobiDB-lite"/>
    </source>
</evidence>
<protein>
    <submittedName>
        <fullName evidence="2">Uncharacterized protein</fullName>
    </submittedName>
</protein>
<feature type="region of interest" description="Disordered" evidence="1">
    <location>
        <begin position="86"/>
        <end position="128"/>
    </location>
</feature>
<feature type="compositionally biased region" description="Gly residues" evidence="1">
    <location>
        <begin position="110"/>
        <end position="124"/>
    </location>
</feature>
<dbReference type="Proteomes" id="UP000299102">
    <property type="component" value="Unassembled WGS sequence"/>
</dbReference>
<reference evidence="2 3" key="1">
    <citation type="journal article" date="2019" name="Commun. Biol.">
        <title>The bagworm genome reveals a unique fibroin gene that provides high tensile strength.</title>
        <authorList>
            <person name="Kono N."/>
            <person name="Nakamura H."/>
            <person name="Ohtoshi R."/>
            <person name="Tomita M."/>
            <person name="Numata K."/>
            <person name="Arakawa K."/>
        </authorList>
    </citation>
    <scope>NUCLEOTIDE SEQUENCE [LARGE SCALE GENOMIC DNA]</scope>
</reference>
<comment type="caution">
    <text evidence="2">The sequence shown here is derived from an EMBL/GenBank/DDBJ whole genome shotgun (WGS) entry which is preliminary data.</text>
</comment>
<feature type="compositionally biased region" description="Basic residues" evidence="1">
    <location>
        <begin position="89"/>
        <end position="105"/>
    </location>
</feature>
<proteinExistence type="predicted"/>
<accession>A0A4C1TLW1</accession>
<evidence type="ECO:0000313" key="3">
    <source>
        <dbReference type="Proteomes" id="UP000299102"/>
    </source>
</evidence>